<dbReference type="Proteomes" id="UP001501525">
    <property type="component" value="Unassembled WGS sequence"/>
</dbReference>
<reference evidence="2" key="1">
    <citation type="journal article" date="2019" name="Int. J. Syst. Evol. Microbiol.">
        <title>The Global Catalogue of Microorganisms (GCM) 10K type strain sequencing project: providing services to taxonomists for standard genome sequencing and annotation.</title>
        <authorList>
            <consortium name="The Broad Institute Genomics Platform"/>
            <consortium name="The Broad Institute Genome Sequencing Center for Infectious Disease"/>
            <person name="Wu L."/>
            <person name="Ma J."/>
        </authorList>
    </citation>
    <scope>NUCLEOTIDE SEQUENCE [LARGE SCALE GENOMIC DNA]</scope>
    <source>
        <strain evidence="2">JCM 17706</strain>
    </source>
</reference>
<protein>
    <submittedName>
        <fullName evidence="1">Uncharacterized protein</fullName>
    </submittedName>
</protein>
<name>A0ABP9MF53_9HYPH</name>
<evidence type="ECO:0000313" key="2">
    <source>
        <dbReference type="Proteomes" id="UP001501525"/>
    </source>
</evidence>
<evidence type="ECO:0000313" key="1">
    <source>
        <dbReference type="EMBL" id="GAA5095702.1"/>
    </source>
</evidence>
<comment type="caution">
    <text evidence="1">The sequence shown here is derived from an EMBL/GenBank/DDBJ whole genome shotgun (WGS) entry which is preliminary data.</text>
</comment>
<accession>A0ABP9MF53</accession>
<proteinExistence type="predicted"/>
<sequence>MYGEALTKEFTAEHIKKINAFIITFRETYLKAIRLMRENRLSLQKFVDPLTKKSDINIQCCRFIGVYM</sequence>
<gene>
    <name evidence="1" type="ORF">GCM10023260_03850</name>
</gene>
<organism evidence="1 2">
    <name type="scientific">Bartonella acomydis</name>
    <dbReference type="NCBI Taxonomy" id="686234"/>
    <lineage>
        <taxon>Bacteria</taxon>
        <taxon>Pseudomonadati</taxon>
        <taxon>Pseudomonadota</taxon>
        <taxon>Alphaproteobacteria</taxon>
        <taxon>Hyphomicrobiales</taxon>
        <taxon>Bartonellaceae</taxon>
        <taxon>Bartonella</taxon>
    </lineage>
</organism>
<keyword evidence="2" id="KW-1185">Reference proteome</keyword>
<dbReference type="EMBL" id="BAABIY010000012">
    <property type="protein sequence ID" value="GAA5095702.1"/>
    <property type="molecule type" value="Genomic_DNA"/>
</dbReference>